<accession>A0A1L9V9R6</accession>
<sequence>MSNINASFDEQLPHVDILNPPAEFYRSVSVSSGTTYTQRPPALFLRESANGLALLSQQRIRTATNIPDKDIPELEDTHLIVTNAGITRITTLQLLNLVNLALSKLFPPGMKEIYCNSNVTVGKKKPEVEDVNELSTKQAIYTCGPEFPDCSSMLQDVGLSHNGRP</sequence>
<keyword evidence="2" id="KW-1185">Reference proteome</keyword>
<reference evidence="2" key="1">
    <citation type="journal article" date="2017" name="Genome Biol.">
        <title>Comparative genomics reveals high biological diversity and specific adaptations in the industrially and medically important fungal genus Aspergillus.</title>
        <authorList>
            <person name="de Vries R.P."/>
            <person name="Riley R."/>
            <person name="Wiebenga A."/>
            <person name="Aguilar-Osorio G."/>
            <person name="Amillis S."/>
            <person name="Uchima C.A."/>
            <person name="Anderluh G."/>
            <person name="Asadollahi M."/>
            <person name="Askin M."/>
            <person name="Barry K."/>
            <person name="Battaglia E."/>
            <person name="Bayram O."/>
            <person name="Benocci T."/>
            <person name="Braus-Stromeyer S.A."/>
            <person name="Caldana C."/>
            <person name="Canovas D."/>
            <person name="Cerqueira G.C."/>
            <person name="Chen F."/>
            <person name="Chen W."/>
            <person name="Choi C."/>
            <person name="Clum A."/>
            <person name="Dos Santos R.A."/>
            <person name="Damasio A.R."/>
            <person name="Diallinas G."/>
            <person name="Emri T."/>
            <person name="Fekete E."/>
            <person name="Flipphi M."/>
            <person name="Freyberg S."/>
            <person name="Gallo A."/>
            <person name="Gournas C."/>
            <person name="Habgood R."/>
            <person name="Hainaut M."/>
            <person name="Harispe M.L."/>
            <person name="Henrissat B."/>
            <person name="Hilden K.S."/>
            <person name="Hope R."/>
            <person name="Hossain A."/>
            <person name="Karabika E."/>
            <person name="Karaffa L."/>
            <person name="Karanyi Z."/>
            <person name="Krasevec N."/>
            <person name="Kuo A."/>
            <person name="Kusch H."/>
            <person name="LaButti K."/>
            <person name="Lagendijk E.L."/>
            <person name="Lapidus A."/>
            <person name="Levasseur A."/>
            <person name="Lindquist E."/>
            <person name="Lipzen A."/>
            <person name="Logrieco A.F."/>
            <person name="MacCabe A."/>
            <person name="Maekelae M.R."/>
            <person name="Malavazi I."/>
            <person name="Melin P."/>
            <person name="Meyer V."/>
            <person name="Mielnichuk N."/>
            <person name="Miskei M."/>
            <person name="Molnar A.P."/>
            <person name="Mule G."/>
            <person name="Ngan C.Y."/>
            <person name="Orejas M."/>
            <person name="Orosz E."/>
            <person name="Ouedraogo J.P."/>
            <person name="Overkamp K.M."/>
            <person name="Park H.-S."/>
            <person name="Perrone G."/>
            <person name="Piumi F."/>
            <person name="Punt P.J."/>
            <person name="Ram A.F."/>
            <person name="Ramon A."/>
            <person name="Rauscher S."/>
            <person name="Record E."/>
            <person name="Riano-Pachon D.M."/>
            <person name="Robert V."/>
            <person name="Roehrig J."/>
            <person name="Ruller R."/>
            <person name="Salamov A."/>
            <person name="Salih N.S."/>
            <person name="Samson R.A."/>
            <person name="Sandor E."/>
            <person name="Sanguinetti M."/>
            <person name="Schuetze T."/>
            <person name="Sepcic K."/>
            <person name="Shelest E."/>
            <person name="Sherlock G."/>
            <person name="Sophianopoulou V."/>
            <person name="Squina F.M."/>
            <person name="Sun H."/>
            <person name="Susca A."/>
            <person name="Todd R.B."/>
            <person name="Tsang A."/>
            <person name="Unkles S.E."/>
            <person name="van de Wiele N."/>
            <person name="van Rossen-Uffink D."/>
            <person name="Oliveira J.V."/>
            <person name="Vesth T.C."/>
            <person name="Visser J."/>
            <person name="Yu J.-H."/>
            <person name="Zhou M."/>
            <person name="Andersen M.R."/>
            <person name="Archer D.B."/>
            <person name="Baker S.E."/>
            <person name="Benoit I."/>
            <person name="Brakhage A.A."/>
            <person name="Braus G.H."/>
            <person name="Fischer R."/>
            <person name="Frisvad J.C."/>
            <person name="Goldman G.H."/>
            <person name="Houbraken J."/>
            <person name="Oakley B."/>
            <person name="Pocsi I."/>
            <person name="Scazzocchio C."/>
            <person name="Seiboth B."/>
            <person name="vanKuyk P.A."/>
            <person name="Wortman J."/>
            <person name="Dyer P.S."/>
            <person name="Grigoriev I.V."/>
        </authorList>
    </citation>
    <scope>NUCLEOTIDE SEQUENCE [LARGE SCALE GENOMIC DNA]</scope>
    <source>
        <strain evidence="2">CBS 516.65</strain>
    </source>
</reference>
<dbReference type="GeneID" id="34461239"/>
<gene>
    <name evidence="1" type="ORF">ASPGLDRAFT_38681</name>
</gene>
<dbReference type="VEuPathDB" id="FungiDB:ASPGLDRAFT_38681"/>
<dbReference type="EMBL" id="KV878909">
    <property type="protein sequence ID" value="OJJ80668.1"/>
    <property type="molecule type" value="Genomic_DNA"/>
</dbReference>
<evidence type="ECO:0000313" key="2">
    <source>
        <dbReference type="Proteomes" id="UP000184300"/>
    </source>
</evidence>
<dbReference type="RefSeq" id="XP_022397366.1">
    <property type="nucleotide sequence ID" value="XM_022544978.1"/>
</dbReference>
<proteinExistence type="predicted"/>
<organism evidence="1 2">
    <name type="scientific">Aspergillus glaucus CBS 516.65</name>
    <dbReference type="NCBI Taxonomy" id="1160497"/>
    <lineage>
        <taxon>Eukaryota</taxon>
        <taxon>Fungi</taxon>
        <taxon>Dikarya</taxon>
        <taxon>Ascomycota</taxon>
        <taxon>Pezizomycotina</taxon>
        <taxon>Eurotiomycetes</taxon>
        <taxon>Eurotiomycetidae</taxon>
        <taxon>Eurotiales</taxon>
        <taxon>Aspergillaceae</taxon>
        <taxon>Aspergillus</taxon>
        <taxon>Aspergillus subgen. Aspergillus</taxon>
    </lineage>
</organism>
<dbReference type="AlphaFoldDB" id="A0A1L9V9R6"/>
<protein>
    <submittedName>
        <fullName evidence="1">Uncharacterized protein</fullName>
    </submittedName>
</protein>
<name>A0A1L9V9R6_ASPGL</name>
<dbReference type="Proteomes" id="UP000184300">
    <property type="component" value="Unassembled WGS sequence"/>
</dbReference>
<evidence type="ECO:0000313" key="1">
    <source>
        <dbReference type="EMBL" id="OJJ80668.1"/>
    </source>
</evidence>